<feature type="region of interest" description="Disordered" evidence="1">
    <location>
        <begin position="1369"/>
        <end position="1492"/>
    </location>
</feature>
<feature type="region of interest" description="Disordered" evidence="1">
    <location>
        <begin position="962"/>
        <end position="1016"/>
    </location>
</feature>
<evidence type="ECO:0000313" key="3">
    <source>
        <dbReference type="EMBL" id="KAK7575932.1"/>
    </source>
</evidence>
<dbReference type="InterPro" id="IPR055264">
    <property type="entry name" value="BOD1/SHG1_dom"/>
</dbReference>
<feature type="compositionally biased region" description="Low complexity" evidence="1">
    <location>
        <begin position="669"/>
        <end position="678"/>
    </location>
</feature>
<feature type="compositionally biased region" description="Acidic residues" evidence="1">
    <location>
        <begin position="237"/>
        <end position="249"/>
    </location>
</feature>
<feature type="compositionally biased region" description="Basic and acidic residues" evidence="1">
    <location>
        <begin position="522"/>
        <end position="615"/>
    </location>
</feature>
<feature type="region of interest" description="Disordered" evidence="1">
    <location>
        <begin position="149"/>
        <end position="351"/>
    </location>
</feature>
<evidence type="ECO:0000259" key="2">
    <source>
        <dbReference type="Pfam" id="PF05205"/>
    </source>
</evidence>
<feature type="domain" description="BOD1/SHG1" evidence="2">
    <location>
        <begin position="20"/>
        <end position="114"/>
    </location>
</feature>
<accession>A0AAN9T6S5</accession>
<dbReference type="PANTHER" id="PTHR31532">
    <property type="entry name" value="BIORIENTATION OF CHROMOSOMES IN CELL DIVISION 1 FAMILY MEMBER"/>
    <property type="match status" value="1"/>
</dbReference>
<feature type="compositionally biased region" description="Basic and acidic residues" evidence="1">
    <location>
        <begin position="971"/>
        <end position="1011"/>
    </location>
</feature>
<proteinExistence type="predicted"/>
<feature type="compositionally biased region" description="Basic and acidic residues" evidence="1">
    <location>
        <begin position="200"/>
        <end position="217"/>
    </location>
</feature>
<reference evidence="3 4" key="1">
    <citation type="submission" date="2024-03" db="EMBL/GenBank/DDBJ databases">
        <title>Adaptation during the transition from Ophiocordyceps entomopathogen to insect associate is accompanied by gene loss and intensified selection.</title>
        <authorList>
            <person name="Ward C.M."/>
            <person name="Onetto C.A."/>
            <person name="Borneman A.R."/>
        </authorList>
    </citation>
    <scope>NUCLEOTIDE SEQUENCE [LARGE SCALE GENOMIC DNA]</scope>
    <source>
        <strain evidence="3">AWRI1</strain>
        <tissue evidence="3">Single Adult Female</tissue>
    </source>
</reference>
<feature type="compositionally biased region" description="Basic residues" evidence="1">
    <location>
        <begin position="706"/>
        <end position="716"/>
    </location>
</feature>
<feature type="compositionally biased region" description="Basic and acidic residues" evidence="1">
    <location>
        <begin position="471"/>
        <end position="515"/>
    </location>
</feature>
<feature type="compositionally biased region" description="Polar residues" evidence="1">
    <location>
        <begin position="1414"/>
        <end position="1426"/>
    </location>
</feature>
<protein>
    <recommendedName>
        <fullName evidence="2">BOD1/SHG1 domain-containing protein</fullName>
    </recommendedName>
</protein>
<feature type="compositionally biased region" description="Basic and acidic residues" evidence="1">
    <location>
        <begin position="289"/>
        <end position="303"/>
    </location>
</feature>
<keyword evidence="4" id="KW-1185">Reference proteome</keyword>
<feature type="region of interest" description="Disordered" evidence="1">
    <location>
        <begin position="391"/>
        <end position="783"/>
    </location>
</feature>
<feature type="compositionally biased region" description="Basic and acidic residues" evidence="1">
    <location>
        <begin position="717"/>
        <end position="739"/>
    </location>
</feature>
<dbReference type="GO" id="GO:0031297">
    <property type="term" value="P:replication fork processing"/>
    <property type="evidence" value="ECO:0007669"/>
    <property type="project" value="TreeGrafter"/>
</dbReference>
<sequence>MNVEAKPEYIPGDPILIRDIISQLKSQGVFDQFRKECISDVDTKPAYQNLCHRVDGQVSSYLSDIRWGPDLNKNQLRENIRKFVNECTFVEPGIARIVDQLVNPRINTVLVPKVEDIVYQYVGLPRVERPPPAESPHDSTGILKIESKDSSFDQSWSSNSSQKRTHENESDWLTSPSKKFDNYVHSKRDSSSSLPSLYDLKAEPRDEVKEKNEDSRIDFFNSEPREDDDSRAYSTIDSDDDILNEDVEEPSPSFEAFDIPDTCNSTGADSDHSSEVANQENDVPSGLDIDEKSMPSNVEHNEENTNIDSLDERFSQTDSKVPEDSTPAQFDVPKTPTINYETSEDSDDNNCLKVGDTLKEISMDQDKKSLADDIPDFSIVDKIAQKIAEDNREQEKIVADDDEVVSKKNDCEQQNTLIIESTPKPAEDKIDKQPKDGEKESKSGESGAKDSKHRDKKYSEHRKDKHKSNKRDHSRDDREHRHREKERSNRDSSKSKRSKSQTESRDKARKSSDEKDPVDDEASNKSKNKDVHKSHRSHDDRKSRDRDEKKQKSSSSGERRLKDDKSKEKRSRSDDGREDRKKSRHNGDRLKDGKKSTQEDEKTKLKKPEDAESKKSSKSQCGTDEKKIRSDRRSSDRDSNGPSSSSNHSHHRSSSKSDKEKHSEKSRHSSSLSSTSTSHKSKKSDASKSVSSDRLSEEGCENSGFSKHKEHSHHERKKEEKVSSRTTCERRDAEQKPKDPVGACDLDSKKQEDTKVLEISSRQSSAKRSLVEANSKEATGTSNELLSNYQNSHSNISENSLSAFNIKKPKIARNESEFGKVVRLRKEYKEKMRLLQQQGKENNSESCRENEEKRIMERLSPEPALKETIVISNGSKNGLIKDLKLSITRIDACYKIIDGSCFINDTQSQDDNVSAVETPRILSETDTKKSKLKMKLTKDEKQDKLMKLKICRSISPTSGKERTKCVQSSTYDKEATEAKTVRENEEAETKAIPESEETKPHPVSENEEVKTRATLVTKNKEESVFYPSSENDDDFEEEHVNDEDMLRHMNIEEIIGCRTDCTRISYDSGANSEKTFPDVDEAVKVADENVVLPVADADEGVKVADENVVSTIPHVDETVKAADKNVPLTISDVDESVKAAHKNEVLFDDDNKENVGAETQCVNDVTTSRVPRKSSPEVHYFEHSSPTNDFIKFVEKLIRESEDVSLPNFSIQLDYPKKYDAIFESQLGATVNRVVKVDHFSSGNPVITSTVSSSIVEEISVPEIREETLQSDAPSNELKPINEFSRVTLAVPERKFDSSHDDQLVAPVQKVRVTNTATAKRRTLGIKRKISSNSTVCRTLDTSTGVPIESSSDSVSAAAENISKKKSPEISVTLPADESSCPNTNTQDYLNDPEVSLPRVPTAVDDDVKKRVHSSFNNNVPESSSYPVPAKTPRKQRKNSPVRSGDEVLNEIAPKRTPYQNKCYYDSSDLYKPRPSFLASSRRSRALNPDSK</sequence>
<dbReference type="Proteomes" id="UP001367676">
    <property type="component" value="Unassembled WGS sequence"/>
</dbReference>
<dbReference type="Pfam" id="PF05205">
    <property type="entry name" value="COMPASS-Shg1"/>
    <property type="match status" value="1"/>
</dbReference>
<evidence type="ECO:0000313" key="4">
    <source>
        <dbReference type="Proteomes" id="UP001367676"/>
    </source>
</evidence>
<gene>
    <name evidence="3" type="ORF">V9T40_012218</name>
</gene>
<feature type="compositionally biased region" description="Basic and acidic residues" evidence="1">
    <location>
        <begin position="655"/>
        <end position="667"/>
    </location>
</feature>
<feature type="compositionally biased region" description="Basic and acidic residues" evidence="1">
    <location>
        <begin position="391"/>
        <end position="411"/>
    </location>
</feature>
<name>A0AAN9T6S5_9HEMI</name>
<organism evidence="3 4">
    <name type="scientific">Parthenolecanium corni</name>
    <dbReference type="NCBI Taxonomy" id="536013"/>
    <lineage>
        <taxon>Eukaryota</taxon>
        <taxon>Metazoa</taxon>
        <taxon>Ecdysozoa</taxon>
        <taxon>Arthropoda</taxon>
        <taxon>Hexapoda</taxon>
        <taxon>Insecta</taxon>
        <taxon>Pterygota</taxon>
        <taxon>Neoptera</taxon>
        <taxon>Paraneoptera</taxon>
        <taxon>Hemiptera</taxon>
        <taxon>Sternorrhyncha</taxon>
        <taxon>Coccoidea</taxon>
        <taxon>Coccidae</taxon>
        <taxon>Parthenolecanium</taxon>
    </lineage>
</organism>
<feature type="compositionally biased region" description="Low complexity" evidence="1">
    <location>
        <begin position="152"/>
        <end position="162"/>
    </location>
</feature>
<evidence type="ECO:0000256" key="1">
    <source>
        <dbReference type="SAM" id="MobiDB-lite"/>
    </source>
</evidence>
<feature type="compositionally biased region" description="Basic and acidic residues" evidence="1">
    <location>
        <begin position="623"/>
        <end position="639"/>
    </location>
</feature>
<dbReference type="PANTHER" id="PTHR31532:SF10">
    <property type="entry name" value="BIORIENTATION OF CHROMOSOMES IN CELL DIVISION PROTEIN 1-LIKE 1"/>
    <property type="match status" value="1"/>
</dbReference>
<dbReference type="EMBL" id="JBBCAQ010000036">
    <property type="protein sequence ID" value="KAK7575932.1"/>
    <property type="molecule type" value="Genomic_DNA"/>
</dbReference>
<comment type="caution">
    <text evidence="3">The sequence shown here is derived from an EMBL/GenBank/DDBJ whole genome shotgun (WGS) entry which is preliminary data.</text>
</comment>
<dbReference type="GO" id="GO:0048188">
    <property type="term" value="C:Set1C/COMPASS complex"/>
    <property type="evidence" value="ECO:0007669"/>
    <property type="project" value="TreeGrafter"/>
</dbReference>
<feature type="compositionally biased region" description="Basic and acidic residues" evidence="1">
    <location>
        <begin position="178"/>
        <end position="190"/>
    </location>
</feature>
<feature type="compositionally biased region" description="Polar residues" evidence="1">
    <location>
        <begin position="1380"/>
        <end position="1389"/>
    </location>
</feature>
<feature type="compositionally biased region" description="Basic and acidic residues" evidence="1">
    <location>
        <begin position="310"/>
        <end position="323"/>
    </location>
</feature>
<feature type="compositionally biased region" description="Basic and acidic residues" evidence="1">
    <location>
        <begin position="746"/>
        <end position="756"/>
    </location>
</feature>
<feature type="compositionally biased region" description="Basic and acidic residues" evidence="1">
    <location>
        <begin position="425"/>
        <end position="462"/>
    </location>
</feature>